<proteinExistence type="predicted"/>
<dbReference type="OrthoDB" id="10021393at2759"/>
<dbReference type="InterPro" id="IPR002035">
    <property type="entry name" value="VWF_A"/>
</dbReference>
<dbReference type="Pfam" id="PF14771">
    <property type="entry name" value="DUF4476"/>
    <property type="match status" value="2"/>
</dbReference>
<sequence length="346" mass="38717">MATSSQDFQNKFILKGIEYRTEAQHQDLMQKMGAYSQSDDKYLVLASETPNSNKYFTTDQIVEILGELIFTENKKKGIVTMSPYIDMVPSADIVTILGNISFSADKLEVLEVLAPLIGDLNDENKDLIVAHFTFSSDKKRAREILDNIKPRVVPDPLYGEIGENVLTFIIDLSGSMDYTFKNKEGKTESRLTAVKRHLAETIEEQLKDFQFFNIVLLHSGASQWKSENVPATEGNIQHAIKYIMGLKVMGATNIQAALELAFTSKQDLEAIYLLTDGYPNTGYQTVSQLQGLVQSENAKRKLPVRVNSICFMLGGSESQSDREKAKEILKGISDVSKGKFNYVTEL</sequence>
<evidence type="ECO:0008006" key="5">
    <source>
        <dbReference type="Google" id="ProtNLM"/>
    </source>
</evidence>
<organism evidence="3 4">
    <name type="scientific">Pseudocohnilembus persalinus</name>
    <name type="common">Ciliate</name>
    <dbReference type="NCBI Taxonomy" id="266149"/>
    <lineage>
        <taxon>Eukaryota</taxon>
        <taxon>Sar</taxon>
        <taxon>Alveolata</taxon>
        <taxon>Ciliophora</taxon>
        <taxon>Intramacronucleata</taxon>
        <taxon>Oligohymenophorea</taxon>
        <taxon>Scuticociliatia</taxon>
        <taxon>Philasterida</taxon>
        <taxon>Pseudocohnilembidae</taxon>
        <taxon>Pseudocohnilembus</taxon>
    </lineage>
</organism>
<dbReference type="InterPro" id="IPR036465">
    <property type="entry name" value="vWFA_dom_sf"/>
</dbReference>
<dbReference type="AlphaFoldDB" id="A0A0V0QVR8"/>
<dbReference type="OMA" id="INQTHAR"/>
<accession>A0A0V0QVR8</accession>
<dbReference type="PANTHER" id="PTHR46785:SF1">
    <property type="entry name" value="VON WILLEBRAND FACTOR A DOMAIN-CONTAINING PROTEIN 3B"/>
    <property type="match status" value="1"/>
</dbReference>
<name>A0A0V0QVR8_PSEPJ</name>
<evidence type="ECO:0000313" key="3">
    <source>
        <dbReference type="EMBL" id="KRX06444.1"/>
    </source>
</evidence>
<feature type="domain" description="DUF4476" evidence="2">
    <location>
        <begin position="90"/>
        <end position="145"/>
    </location>
</feature>
<evidence type="ECO:0000259" key="2">
    <source>
        <dbReference type="Pfam" id="PF14771"/>
    </source>
</evidence>
<reference evidence="3 4" key="1">
    <citation type="journal article" date="2015" name="Sci. Rep.">
        <title>Genome of the facultative scuticociliatosis pathogen Pseudocohnilembus persalinus provides insight into its virulence through horizontal gene transfer.</title>
        <authorList>
            <person name="Xiong J."/>
            <person name="Wang G."/>
            <person name="Cheng J."/>
            <person name="Tian M."/>
            <person name="Pan X."/>
            <person name="Warren A."/>
            <person name="Jiang C."/>
            <person name="Yuan D."/>
            <person name="Miao W."/>
        </authorList>
    </citation>
    <scope>NUCLEOTIDE SEQUENCE [LARGE SCALE GENOMIC DNA]</scope>
    <source>
        <strain evidence="3">36N120E</strain>
    </source>
</reference>
<comment type="caution">
    <text evidence="3">The sequence shown here is derived from an EMBL/GenBank/DDBJ whole genome shotgun (WGS) entry which is preliminary data.</text>
</comment>
<dbReference type="InterPro" id="IPR028011">
    <property type="entry name" value="DUF4476"/>
</dbReference>
<feature type="domain" description="DUF4476" evidence="2">
    <location>
        <begin position="22"/>
        <end position="85"/>
    </location>
</feature>
<keyword evidence="4" id="KW-1185">Reference proteome</keyword>
<evidence type="ECO:0000259" key="1">
    <source>
        <dbReference type="Pfam" id="PF13768"/>
    </source>
</evidence>
<evidence type="ECO:0000313" key="4">
    <source>
        <dbReference type="Proteomes" id="UP000054937"/>
    </source>
</evidence>
<dbReference type="Gene3D" id="3.40.50.410">
    <property type="entry name" value="von Willebrand factor, type A domain"/>
    <property type="match status" value="1"/>
</dbReference>
<dbReference type="Proteomes" id="UP000054937">
    <property type="component" value="Unassembled WGS sequence"/>
</dbReference>
<gene>
    <name evidence="3" type="ORF">PPERSA_05057</name>
</gene>
<dbReference type="Pfam" id="PF13768">
    <property type="entry name" value="VWA_3"/>
    <property type="match status" value="1"/>
</dbReference>
<protein>
    <recommendedName>
        <fullName evidence="5">VWFA domain-containing protein</fullName>
    </recommendedName>
</protein>
<dbReference type="EMBL" id="LDAU01000096">
    <property type="protein sequence ID" value="KRX06444.1"/>
    <property type="molecule type" value="Genomic_DNA"/>
</dbReference>
<dbReference type="SUPFAM" id="SSF53300">
    <property type="entry name" value="vWA-like"/>
    <property type="match status" value="1"/>
</dbReference>
<dbReference type="InParanoid" id="A0A0V0QVR8"/>
<dbReference type="PANTHER" id="PTHR46785">
    <property type="entry name" value="VON WILLEBRAND FACTOR A DOMAIN-CONTAINING PROTEIN 3B"/>
    <property type="match status" value="1"/>
</dbReference>
<feature type="domain" description="VWFA" evidence="1">
    <location>
        <begin position="201"/>
        <end position="289"/>
    </location>
</feature>